<comment type="caution">
    <text evidence="1">The sequence shown here is derived from an EMBL/GenBank/DDBJ whole genome shotgun (WGS) entry which is preliminary data.</text>
</comment>
<evidence type="ECO:0000313" key="2">
    <source>
        <dbReference type="Proteomes" id="UP001634394"/>
    </source>
</evidence>
<proteinExistence type="predicted"/>
<keyword evidence="2" id="KW-1185">Reference proteome</keyword>
<dbReference type="Proteomes" id="UP001634394">
    <property type="component" value="Unassembled WGS sequence"/>
</dbReference>
<feature type="non-terminal residue" evidence="1">
    <location>
        <position position="61"/>
    </location>
</feature>
<reference evidence="1 2" key="1">
    <citation type="submission" date="2024-11" db="EMBL/GenBank/DDBJ databases">
        <title>Chromosome-level genome assembly of the freshwater bivalve Anodonta woodiana.</title>
        <authorList>
            <person name="Chen X."/>
        </authorList>
    </citation>
    <scope>NUCLEOTIDE SEQUENCE [LARGE SCALE GENOMIC DNA]</scope>
    <source>
        <strain evidence="1">MN2024</strain>
        <tissue evidence="1">Gills</tissue>
    </source>
</reference>
<dbReference type="EMBL" id="JBJQND010000001">
    <property type="protein sequence ID" value="KAL3892136.1"/>
    <property type="molecule type" value="Genomic_DNA"/>
</dbReference>
<dbReference type="AlphaFoldDB" id="A0ABD3Y2C2"/>
<accession>A0ABD3Y2C2</accession>
<sequence>MADAAYTSQTDVKAIRYARLLEKRNQFRSIDDTLPRYIVGLEDKGAKGKKRILIVNEAART</sequence>
<evidence type="ECO:0000313" key="1">
    <source>
        <dbReference type="EMBL" id="KAL3892136.1"/>
    </source>
</evidence>
<gene>
    <name evidence="1" type="ORF">ACJMK2_004373</name>
</gene>
<protein>
    <recommendedName>
        <fullName evidence="3">Transposase</fullName>
    </recommendedName>
</protein>
<organism evidence="1 2">
    <name type="scientific">Sinanodonta woodiana</name>
    <name type="common">Chinese pond mussel</name>
    <name type="synonym">Anodonta woodiana</name>
    <dbReference type="NCBI Taxonomy" id="1069815"/>
    <lineage>
        <taxon>Eukaryota</taxon>
        <taxon>Metazoa</taxon>
        <taxon>Spiralia</taxon>
        <taxon>Lophotrochozoa</taxon>
        <taxon>Mollusca</taxon>
        <taxon>Bivalvia</taxon>
        <taxon>Autobranchia</taxon>
        <taxon>Heteroconchia</taxon>
        <taxon>Palaeoheterodonta</taxon>
        <taxon>Unionida</taxon>
        <taxon>Unionoidea</taxon>
        <taxon>Unionidae</taxon>
        <taxon>Unioninae</taxon>
        <taxon>Sinanodonta</taxon>
    </lineage>
</organism>
<name>A0ABD3Y2C2_SINWO</name>
<evidence type="ECO:0008006" key="3">
    <source>
        <dbReference type="Google" id="ProtNLM"/>
    </source>
</evidence>